<dbReference type="InterPro" id="IPR019422">
    <property type="entry name" value="7TM_GPCR_serpentine_rcpt_Srh"/>
</dbReference>
<feature type="transmembrane region" description="Helical" evidence="1">
    <location>
        <begin position="140"/>
        <end position="166"/>
    </location>
</feature>
<protein>
    <submittedName>
        <fullName evidence="2">Uncharacterized protein</fullName>
    </submittedName>
</protein>
<feature type="transmembrane region" description="Helical" evidence="1">
    <location>
        <begin position="20"/>
        <end position="40"/>
    </location>
</feature>
<keyword evidence="1" id="KW-0812">Transmembrane</keyword>
<dbReference type="SUPFAM" id="SSF81321">
    <property type="entry name" value="Family A G protein-coupled receptor-like"/>
    <property type="match status" value="1"/>
</dbReference>
<keyword evidence="3" id="KW-1185">Reference proteome</keyword>
<keyword evidence="1" id="KW-0472">Membrane</keyword>
<gene>
    <name evidence="2" type="ORF">QR680_015590</name>
</gene>
<reference evidence="2" key="1">
    <citation type="submission" date="2023-06" db="EMBL/GenBank/DDBJ databases">
        <title>Genomic analysis of the entomopathogenic nematode Steinernema hermaphroditum.</title>
        <authorList>
            <person name="Schwarz E.M."/>
            <person name="Heppert J.K."/>
            <person name="Baniya A."/>
            <person name="Schwartz H.T."/>
            <person name="Tan C.-H."/>
            <person name="Antoshechkin I."/>
            <person name="Sternberg P.W."/>
            <person name="Goodrich-Blair H."/>
            <person name="Dillman A.R."/>
        </authorList>
    </citation>
    <scope>NUCLEOTIDE SEQUENCE</scope>
    <source>
        <strain evidence="2">PS9179</strain>
        <tissue evidence="2">Whole animal</tissue>
    </source>
</reference>
<dbReference type="AlphaFoldDB" id="A0AA39H8A8"/>
<feature type="transmembrane region" description="Helical" evidence="1">
    <location>
        <begin position="52"/>
        <end position="76"/>
    </location>
</feature>
<accession>A0AA39H8A8</accession>
<evidence type="ECO:0000313" key="3">
    <source>
        <dbReference type="Proteomes" id="UP001175271"/>
    </source>
</evidence>
<evidence type="ECO:0000256" key="1">
    <source>
        <dbReference type="SAM" id="Phobius"/>
    </source>
</evidence>
<feature type="transmembrane region" description="Helical" evidence="1">
    <location>
        <begin position="96"/>
        <end position="120"/>
    </location>
</feature>
<proteinExistence type="predicted"/>
<name>A0AA39H8A8_9BILA</name>
<comment type="caution">
    <text evidence="2">The sequence shown here is derived from an EMBL/GenBank/DDBJ whole genome shotgun (WGS) entry which is preliminary data.</text>
</comment>
<sequence length="248" mass="27963">MSNSDLLVNYEQRYKAYRLAMIFIASISIPLNACAMYVVLWKSPPQLAVYKYILFNILVWIFVTDVVLGIFFIPVPICEIYAGLATGIAQYFGPEVGFSCVVIHIFCMYESFVAILFGFVYRYIAIKQGPHFIAKSIRTVYFWVTILTAMIIPPGTTAFLTTLSYVEPSNFKETVSKINAEYTIILERLPFFGSFKYSKSDLQRLPCFSMIATGMPAFSAPENPFFDCGASKGRGNFNTPVADTTKRT</sequence>
<dbReference type="Proteomes" id="UP001175271">
    <property type="component" value="Unassembled WGS sequence"/>
</dbReference>
<dbReference type="EMBL" id="JAUCMV010000004">
    <property type="protein sequence ID" value="KAK0401092.1"/>
    <property type="molecule type" value="Genomic_DNA"/>
</dbReference>
<dbReference type="Pfam" id="PF10318">
    <property type="entry name" value="7TM_GPCR_Srh"/>
    <property type="match status" value="1"/>
</dbReference>
<keyword evidence="1" id="KW-1133">Transmembrane helix</keyword>
<organism evidence="2 3">
    <name type="scientific">Steinernema hermaphroditum</name>
    <dbReference type="NCBI Taxonomy" id="289476"/>
    <lineage>
        <taxon>Eukaryota</taxon>
        <taxon>Metazoa</taxon>
        <taxon>Ecdysozoa</taxon>
        <taxon>Nematoda</taxon>
        <taxon>Chromadorea</taxon>
        <taxon>Rhabditida</taxon>
        <taxon>Tylenchina</taxon>
        <taxon>Panagrolaimomorpha</taxon>
        <taxon>Strongyloidoidea</taxon>
        <taxon>Steinernematidae</taxon>
        <taxon>Steinernema</taxon>
    </lineage>
</organism>
<evidence type="ECO:0000313" key="2">
    <source>
        <dbReference type="EMBL" id="KAK0401092.1"/>
    </source>
</evidence>